<dbReference type="SUPFAM" id="SSF102462">
    <property type="entry name" value="Peptidyl-tRNA hydrolase II"/>
    <property type="match status" value="1"/>
</dbReference>
<keyword evidence="6" id="KW-1133">Transmembrane helix</keyword>
<dbReference type="Pfam" id="PF01981">
    <property type="entry name" value="PTH2"/>
    <property type="match status" value="1"/>
</dbReference>
<evidence type="ECO:0000256" key="6">
    <source>
        <dbReference type="SAM" id="Phobius"/>
    </source>
</evidence>
<dbReference type="InterPro" id="IPR002833">
    <property type="entry name" value="PTH2"/>
</dbReference>
<feature type="transmembrane region" description="Helical" evidence="6">
    <location>
        <begin position="12"/>
        <end position="36"/>
    </location>
</feature>
<evidence type="ECO:0000256" key="3">
    <source>
        <dbReference type="ARBA" id="ARBA00038050"/>
    </source>
</evidence>
<dbReference type="VEuPathDB" id="VectorBase:AFAF016011"/>
<dbReference type="EnsemblMetazoa" id="AFAF016011-RA">
    <property type="protein sequence ID" value="AFAF016011-PA"/>
    <property type="gene ID" value="AFAF016011"/>
</dbReference>
<evidence type="ECO:0000313" key="7">
    <source>
        <dbReference type="EnsemblMetazoa" id="AFAF016011-PA"/>
    </source>
</evidence>
<reference evidence="7" key="2">
    <citation type="submission" date="2020-05" db="UniProtKB">
        <authorList>
            <consortium name="EnsemblMetazoa"/>
        </authorList>
    </citation>
    <scope>IDENTIFICATION</scope>
    <source>
        <strain evidence="7">FAR1</strain>
    </source>
</reference>
<proteinExistence type="inferred from homology"/>
<name>A0A182QSL9_9DIPT</name>
<evidence type="ECO:0000256" key="5">
    <source>
        <dbReference type="SAM" id="MobiDB-lite"/>
    </source>
</evidence>
<protein>
    <recommendedName>
        <fullName evidence="1">peptidyl-tRNA hydrolase</fullName>
        <ecNumber evidence="1">3.1.1.29</ecNumber>
    </recommendedName>
</protein>
<dbReference type="PANTHER" id="PTHR12649:SF11">
    <property type="entry name" value="PEPTIDYL-TRNA HYDROLASE 2, MITOCHONDRIAL"/>
    <property type="match status" value="1"/>
</dbReference>
<sequence length="189" mass="20128">MFRKRAGKNIITMVETSVIAGISAAIVSFALGYSIAKIANKSSSDSSSKRPKNPATTTAHDEASDKMFEGMGDEYKMVLVVRNDLKMGKGKIAAQCGHAAVGAFETGVQKTPALIKKWRNSGQAKIAVKVESEAVMMEIYQTARANKLNCCLIRDAGRTQIEPNTKTVLAIGPAPVAALDSVTGQLKLL</sequence>
<keyword evidence="2" id="KW-0378">Hydrolase</keyword>
<dbReference type="EC" id="3.1.1.29" evidence="1"/>
<dbReference type="AlphaFoldDB" id="A0A182QSL9"/>
<evidence type="ECO:0000256" key="1">
    <source>
        <dbReference type="ARBA" id="ARBA00013260"/>
    </source>
</evidence>
<dbReference type="Proteomes" id="UP000075886">
    <property type="component" value="Unassembled WGS sequence"/>
</dbReference>
<keyword evidence="8" id="KW-1185">Reference proteome</keyword>
<organism evidence="7 8">
    <name type="scientific">Anopheles farauti</name>
    <dbReference type="NCBI Taxonomy" id="69004"/>
    <lineage>
        <taxon>Eukaryota</taxon>
        <taxon>Metazoa</taxon>
        <taxon>Ecdysozoa</taxon>
        <taxon>Arthropoda</taxon>
        <taxon>Hexapoda</taxon>
        <taxon>Insecta</taxon>
        <taxon>Pterygota</taxon>
        <taxon>Neoptera</taxon>
        <taxon>Endopterygota</taxon>
        <taxon>Diptera</taxon>
        <taxon>Nematocera</taxon>
        <taxon>Culicoidea</taxon>
        <taxon>Culicidae</taxon>
        <taxon>Anophelinae</taxon>
        <taxon>Anopheles</taxon>
    </lineage>
</organism>
<dbReference type="Gene3D" id="3.40.1490.10">
    <property type="entry name" value="Bit1"/>
    <property type="match status" value="1"/>
</dbReference>
<evidence type="ECO:0000256" key="4">
    <source>
        <dbReference type="ARBA" id="ARBA00048707"/>
    </source>
</evidence>
<dbReference type="InterPro" id="IPR023476">
    <property type="entry name" value="Pep_tRNA_hydro_II_dom_sf"/>
</dbReference>
<dbReference type="CDD" id="cd02430">
    <property type="entry name" value="PTH2"/>
    <property type="match status" value="1"/>
</dbReference>
<dbReference type="PANTHER" id="PTHR12649">
    <property type="entry name" value="PEPTIDYL-TRNA HYDROLASE 2"/>
    <property type="match status" value="1"/>
</dbReference>
<dbReference type="NCBIfam" id="TIGR00283">
    <property type="entry name" value="arch_pth2"/>
    <property type="match status" value="1"/>
</dbReference>
<keyword evidence="6" id="KW-0812">Transmembrane</keyword>
<comment type="catalytic activity">
    <reaction evidence="4">
        <text>an N-acyl-L-alpha-aminoacyl-tRNA + H2O = an N-acyl-L-amino acid + a tRNA + H(+)</text>
        <dbReference type="Rhea" id="RHEA:54448"/>
        <dbReference type="Rhea" id="RHEA-COMP:10123"/>
        <dbReference type="Rhea" id="RHEA-COMP:13883"/>
        <dbReference type="ChEBI" id="CHEBI:15377"/>
        <dbReference type="ChEBI" id="CHEBI:15378"/>
        <dbReference type="ChEBI" id="CHEBI:59874"/>
        <dbReference type="ChEBI" id="CHEBI:78442"/>
        <dbReference type="ChEBI" id="CHEBI:138191"/>
        <dbReference type="EC" id="3.1.1.29"/>
    </reaction>
</comment>
<keyword evidence="6" id="KW-0472">Membrane</keyword>
<dbReference type="EMBL" id="AXCN02000311">
    <property type="status" value="NOT_ANNOTATED_CDS"/>
    <property type="molecule type" value="Genomic_DNA"/>
</dbReference>
<dbReference type="STRING" id="69004.A0A182QSL9"/>
<dbReference type="GO" id="GO:0005829">
    <property type="term" value="C:cytosol"/>
    <property type="evidence" value="ECO:0007669"/>
    <property type="project" value="TreeGrafter"/>
</dbReference>
<evidence type="ECO:0000313" key="8">
    <source>
        <dbReference type="Proteomes" id="UP000075886"/>
    </source>
</evidence>
<dbReference type="GO" id="GO:0004045">
    <property type="term" value="F:peptidyl-tRNA hydrolase activity"/>
    <property type="evidence" value="ECO:0007669"/>
    <property type="project" value="UniProtKB-EC"/>
</dbReference>
<accession>A0A182QSL9</accession>
<feature type="region of interest" description="Disordered" evidence="5">
    <location>
        <begin position="42"/>
        <end position="64"/>
    </location>
</feature>
<dbReference type="NCBIfam" id="NF003314">
    <property type="entry name" value="PRK04322.1"/>
    <property type="match status" value="1"/>
</dbReference>
<evidence type="ECO:0000256" key="2">
    <source>
        <dbReference type="ARBA" id="ARBA00022801"/>
    </source>
</evidence>
<comment type="similarity">
    <text evidence="3">Belongs to the PTH2 family.</text>
</comment>
<reference evidence="8" key="1">
    <citation type="submission" date="2014-01" db="EMBL/GenBank/DDBJ databases">
        <title>The Genome Sequence of Anopheles farauti FAR1 (V2).</title>
        <authorList>
            <consortium name="The Broad Institute Genomics Platform"/>
            <person name="Neafsey D.E."/>
            <person name="Besansky N."/>
            <person name="Howell P."/>
            <person name="Walton C."/>
            <person name="Young S.K."/>
            <person name="Zeng Q."/>
            <person name="Gargeya S."/>
            <person name="Fitzgerald M."/>
            <person name="Haas B."/>
            <person name="Abouelleil A."/>
            <person name="Allen A.W."/>
            <person name="Alvarado L."/>
            <person name="Arachchi H.M."/>
            <person name="Berlin A.M."/>
            <person name="Chapman S.B."/>
            <person name="Gainer-Dewar J."/>
            <person name="Goldberg J."/>
            <person name="Griggs A."/>
            <person name="Gujja S."/>
            <person name="Hansen M."/>
            <person name="Howarth C."/>
            <person name="Imamovic A."/>
            <person name="Ireland A."/>
            <person name="Larimer J."/>
            <person name="McCowan C."/>
            <person name="Murphy C."/>
            <person name="Pearson M."/>
            <person name="Poon T.W."/>
            <person name="Priest M."/>
            <person name="Roberts A."/>
            <person name="Saif S."/>
            <person name="Shea T."/>
            <person name="Sisk P."/>
            <person name="Sykes S."/>
            <person name="Wortman J."/>
            <person name="Nusbaum C."/>
            <person name="Birren B."/>
        </authorList>
    </citation>
    <scope>NUCLEOTIDE SEQUENCE [LARGE SCALE GENOMIC DNA]</scope>
    <source>
        <strain evidence="8">FAR1</strain>
    </source>
</reference>